<evidence type="ECO:0000256" key="1">
    <source>
        <dbReference type="ARBA" id="ARBA00001974"/>
    </source>
</evidence>
<dbReference type="EMBL" id="CP021330">
    <property type="protein sequence ID" value="AVX03341.1"/>
    <property type="molecule type" value="Genomic_DNA"/>
</dbReference>
<gene>
    <name evidence="16" type="ORF">MXMO3_00809</name>
</gene>
<comment type="catalytic activity">
    <reaction evidence="9">
        <text>n a quinone + n hydrogen sulfide + n H(+) = polysulfur(n-2) + n a quinol</text>
        <dbReference type="Rhea" id="RHEA:30239"/>
        <dbReference type="Rhea" id="RHEA-COMP:19475"/>
        <dbReference type="ChEBI" id="CHEBI:15378"/>
        <dbReference type="ChEBI" id="CHEBI:17909"/>
        <dbReference type="ChEBI" id="CHEBI:24646"/>
        <dbReference type="ChEBI" id="CHEBI:29919"/>
        <dbReference type="ChEBI" id="CHEBI:132124"/>
        <dbReference type="EC" id="1.8.5.4"/>
    </reaction>
</comment>
<evidence type="ECO:0000256" key="7">
    <source>
        <dbReference type="ARBA" id="ARBA00023002"/>
    </source>
</evidence>
<evidence type="ECO:0000256" key="9">
    <source>
        <dbReference type="ARBA" id="ARBA00050821"/>
    </source>
</evidence>
<dbReference type="RefSeq" id="WP_117395016.1">
    <property type="nucleotide sequence ID" value="NZ_CP021330.1"/>
</dbReference>
<evidence type="ECO:0000256" key="14">
    <source>
        <dbReference type="ARBA" id="ARBA00081101"/>
    </source>
</evidence>
<comment type="function">
    <text evidence="10">Catalyzes the oxidation of hydrogen sulfide, with the help of a quinone. Consecutive reaction cycles lead to the accumulation of a polysulfide product on the active site Cys residues; these products are released when they exceed a critical length, typically as cyclooctasulfur.</text>
</comment>
<evidence type="ECO:0000256" key="6">
    <source>
        <dbReference type="ARBA" id="ARBA00022827"/>
    </source>
</evidence>
<dbReference type="FunFam" id="3.50.50.100:FF:000017">
    <property type="entry name" value="Sulfide-quinone reductase"/>
    <property type="match status" value="1"/>
</dbReference>
<accession>A0A2R4MBD3</accession>
<dbReference type="EC" id="1.8.5.4" evidence="12"/>
<reference evidence="16 17" key="1">
    <citation type="submission" date="2017-05" db="EMBL/GenBank/DDBJ databases">
        <title>Genome Analysis of Maritalea myrionectae HL2708#5.</title>
        <authorList>
            <consortium name="Cotde Inc.-PKNU"/>
            <person name="Jang D."/>
            <person name="Oh H.-M."/>
        </authorList>
    </citation>
    <scope>NUCLEOTIDE SEQUENCE [LARGE SCALE GENOMIC DNA]</scope>
    <source>
        <strain evidence="16 17">HL2708#5</strain>
    </source>
</reference>
<dbReference type="InterPro" id="IPR051169">
    <property type="entry name" value="NADH-Q_oxidoreductase"/>
</dbReference>
<evidence type="ECO:0000256" key="5">
    <source>
        <dbReference type="ARBA" id="ARBA00022741"/>
    </source>
</evidence>
<comment type="similarity">
    <text evidence="11">Belongs to the SQRD family.</text>
</comment>
<keyword evidence="3" id="KW-0285">Flavoprotein</keyword>
<dbReference type="STRING" id="1122213.GCA_000423365_01989"/>
<evidence type="ECO:0000313" key="16">
    <source>
        <dbReference type="EMBL" id="AVX03341.1"/>
    </source>
</evidence>
<protein>
    <recommendedName>
        <fullName evidence="13">Sulfide-quinone reductase</fullName>
        <ecNumber evidence="12">1.8.5.4</ecNumber>
    </recommendedName>
    <alternativeName>
        <fullName evidence="14">Sulfide:quinone oxidoreductase</fullName>
    </alternativeName>
</protein>
<evidence type="ECO:0000256" key="3">
    <source>
        <dbReference type="ARBA" id="ARBA00022630"/>
    </source>
</evidence>
<dbReference type="AlphaFoldDB" id="A0A2R4MBD3"/>
<dbReference type="SUPFAM" id="SSF51905">
    <property type="entry name" value="FAD/NAD(P)-binding domain"/>
    <property type="match status" value="2"/>
</dbReference>
<dbReference type="GO" id="GO:0016020">
    <property type="term" value="C:membrane"/>
    <property type="evidence" value="ECO:0007669"/>
    <property type="project" value="UniProtKB-SubCell"/>
</dbReference>
<dbReference type="Gene3D" id="3.50.50.100">
    <property type="match status" value="1"/>
</dbReference>
<keyword evidence="4" id="KW-0874">Quinone</keyword>
<dbReference type="InterPro" id="IPR036188">
    <property type="entry name" value="FAD/NAD-bd_sf"/>
</dbReference>
<evidence type="ECO:0000256" key="11">
    <source>
        <dbReference type="ARBA" id="ARBA00060891"/>
    </source>
</evidence>
<evidence type="ECO:0000313" key="17">
    <source>
        <dbReference type="Proteomes" id="UP000258927"/>
    </source>
</evidence>
<comment type="cofactor">
    <cofactor evidence="1">
        <name>FAD</name>
        <dbReference type="ChEBI" id="CHEBI:57692"/>
    </cofactor>
</comment>
<dbReference type="Proteomes" id="UP000258927">
    <property type="component" value="Chromosome"/>
</dbReference>
<evidence type="ECO:0000256" key="10">
    <source>
        <dbReference type="ARBA" id="ARBA00054727"/>
    </source>
</evidence>
<evidence type="ECO:0000256" key="2">
    <source>
        <dbReference type="ARBA" id="ARBA00004170"/>
    </source>
</evidence>
<comment type="subcellular location">
    <subcellularLocation>
        <location evidence="2">Membrane</location>
        <topology evidence="2">Peripheral membrane protein</topology>
    </subcellularLocation>
</comment>
<evidence type="ECO:0000259" key="15">
    <source>
        <dbReference type="Pfam" id="PF07992"/>
    </source>
</evidence>
<keyword evidence="5" id="KW-0547">Nucleotide-binding</keyword>
<dbReference type="KEGG" id="mmyr:MXMO3_00809"/>
<keyword evidence="8" id="KW-0472">Membrane</keyword>
<sequence length="428" mass="47336">MAHIVVMGAGLGGSIMAYELKDQVGADHKITVVTKDPKYHFVPSNPWVAVNWRKRNDIEIDLAPILAKKNIDFITVPVEELQPDQNRLKLSDGQVIDYDHLVIATGPELAFDEIEGLGPEGFTQSVCHVEHAVDAGKAFEEFCKDPGPIVVGAVQGASCFGPAYEFMFILETELRRRKIRDQVPITYVTSEPYVGHLGLDGVGNTKGLLEAEMRDKHIKWMTSSKIKSVEDGVMHVETFGDDGESRGETDAPFKYSMVLPAFRGIKPLMNIEGLTNPRGFVIVDEHQRNPKYKNIFSIGVCIAIPPIGPTPVPVGVPKTGFMIESMVTATAHNLGQVLKGEEPTHKATWNAFCLADFGDSGVAFVAQPQIPPRNVNWASQGKWVHMAKVGFEKYFMGKIKSGESERFYENWALKALGIDKLKEDRTDD</sequence>
<name>A0A2R4MBD3_9HYPH</name>
<dbReference type="GO" id="GO:0019646">
    <property type="term" value="P:aerobic electron transport chain"/>
    <property type="evidence" value="ECO:0007669"/>
    <property type="project" value="TreeGrafter"/>
</dbReference>
<proteinExistence type="inferred from homology"/>
<keyword evidence="6" id="KW-0274">FAD</keyword>
<evidence type="ECO:0000256" key="12">
    <source>
        <dbReference type="ARBA" id="ARBA00066453"/>
    </source>
</evidence>
<organism evidence="16 17">
    <name type="scientific">Maritalea myrionectae</name>
    <dbReference type="NCBI Taxonomy" id="454601"/>
    <lineage>
        <taxon>Bacteria</taxon>
        <taxon>Pseudomonadati</taxon>
        <taxon>Pseudomonadota</taxon>
        <taxon>Alphaproteobacteria</taxon>
        <taxon>Hyphomicrobiales</taxon>
        <taxon>Devosiaceae</taxon>
        <taxon>Maritalea</taxon>
    </lineage>
</organism>
<dbReference type="GO" id="GO:0070224">
    <property type="term" value="F:sulfide:quinone oxidoreductase activity"/>
    <property type="evidence" value="ECO:0007669"/>
    <property type="project" value="UniProtKB-EC"/>
</dbReference>
<dbReference type="Pfam" id="PF07992">
    <property type="entry name" value="Pyr_redox_2"/>
    <property type="match status" value="1"/>
</dbReference>
<keyword evidence="17" id="KW-1185">Reference proteome</keyword>
<evidence type="ECO:0000256" key="4">
    <source>
        <dbReference type="ARBA" id="ARBA00022719"/>
    </source>
</evidence>
<feature type="domain" description="FAD/NAD(P)-binding" evidence="15">
    <location>
        <begin position="3"/>
        <end position="306"/>
    </location>
</feature>
<keyword evidence="7" id="KW-0560">Oxidoreductase</keyword>
<evidence type="ECO:0000256" key="13">
    <source>
        <dbReference type="ARBA" id="ARBA00071264"/>
    </source>
</evidence>
<dbReference type="PANTHER" id="PTHR42913:SF6">
    <property type="entry name" value="SULFIDE-QUINONE REDUCTASE"/>
    <property type="match status" value="1"/>
</dbReference>
<dbReference type="GO" id="GO:0003955">
    <property type="term" value="F:NAD(P)H dehydrogenase (quinone) activity"/>
    <property type="evidence" value="ECO:0007669"/>
    <property type="project" value="TreeGrafter"/>
</dbReference>
<dbReference type="GO" id="GO:0048038">
    <property type="term" value="F:quinone binding"/>
    <property type="evidence" value="ECO:0007669"/>
    <property type="project" value="UniProtKB-KW"/>
</dbReference>
<evidence type="ECO:0000256" key="8">
    <source>
        <dbReference type="ARBA" id="ARBA00023136"/>
    </source>
</evidence>
<dbReference type="GO" id="GO:0000166">
    <property type="term" value="F:nucleotide binding"/>
    <property type="evidence" value="ECO:0007669"/>
    <property type="project" value="UniProtKB-KW"/>
</dbReference>
<dbReference type="PANTHER" id="PTHR42913">
    <property type="entry name" value="APOPTOSIS-INDUCING FACTOR 1"/>
    <property type="match status" value="1"/>
</dbReference>
<dbReference type="InterPro" id="IPR023753">
    <property type="entry name" value="FAD/NAD-binding_dom"/>
</dbReference>